<feature type="compositionally biased region" description="Polar residues" evidence="2">
    <location>
        <begin position="231"/>
        <end position="243"/>
    </location>
</feature>
<feature type="compositionally biased region" description="Polar residues" evidence="2">
    <location>
        <begin position="211"/>
        <end position="224"/>
    </location>
</feature>
<organism evidence="3 4">
    <name type="scientific">Magallana gigas</name>
    <name type="common">Pacific oyster</name>
    <name type="synonym">Crassostrea gigas</name>
    <dbReference type="NCBI Taxonomy" id="29159"/>
    <lineage>
        <taxon>Eukaryota</taxon>
        <taxon>Metazoa</taxon>
        <taxon>Spiralia</taxon>
        <taxon>Lophotrochozoa</taxon>
        <taxon>Mollusca</taxon>
        <taxon>Bivalvia</taxon>
        <taxon>Autobranchia</taxon>
        <taxon>Pteriomorphia</taxon>
        <taxon>Ostreida</taxon>
        <taxon>Ostreoidea</taxon>
        <taxon>Ostreidae</taxon>
        <taxon>Magallana</taxon>
    </lineage>
</organism>
<evidence type="ECO:0000313" key="3">
    <source>
        <dbReference type="EnsemblMetazoa" id="G10289.5:cds"/>
    </source>
</evidence>
<dbReference type="EnsemblMetazoa" id="G10289.6">
    <property type="protein sequence ID" value="G10289.6:cds"/>
    <property type="gene ID" value="G10289"/>
</dbReference>
<dbReference type="EnsemblMetazoa" id="G10289.1">
    <property type="protein sequence ID" value="G10289.1:cds"/>
    <property type="gene ID" value="G10289"/>
</dbReference>
<sequence>MPGGTRKMRRDKEMAAVTYNMKEDRCLEKSMQTLNLERSYSLKLLQLDHRIVKVNYKRLKDKVSRIRSYLSVEEINEMKQLEAEGKIKPLNTVNLGSAIKIAGAAKRLKIQGPTRANTSLTLSSHKGSDETINRPFTAITNLRRSNSVTGAFIDAPEPNTAKRRNSTDIGTTTIRPLSAFVESSTNNKLPKATRPATSQLVLGQHPHTPRINPNATHSPYSSHTAVEKEFPQTSRTQERTSGLTDDIDSNLGEDLMEERRQEMIMEEQERFNELEERKKDFMKKLDDYFKENPVPDWTNPPPIVKLPPPTEEEADDAASTTGSVNKGMKYRLLPNRLTLEKTFKSEEEYKAKIWELWKDLNKCRYLRIPDEMLDLSGVNTLAKDQMKLFQMFRRQDTRTKLINT</sequence>
<dbReference type="OMA" id="INKCRYL"/>
<accession>A0A8W8HMT7</accession>
<keyword evidence="1" id="KW-0175">Coiled coil</keyword>
<feature type="region of interest" description="Disordered" evidence="2">
    <location>
        <begin position="292"/>
        <end position="322"/>
    </location>
</feature>
<dbReference type="RefSeq" id="XP_065945173.1">
    <property type="nucleotide sequence ID" value="XM_066089101.1"/>
</dbReference>
<dbReference type="EnsemblMetazoa" id="G10289.2">
    <property type="protein sequence ID" value="G10289.2:cds"/>
    <property type="gene ID" value="G10289"/>
</dbReference>
<dbReference type="EnsemblMetazoa" id="G10289.9">
    <property type="protein sequence ID" value="G10289.9:cds"/>
    <property type="gene ID" value="G10289"/>
</dbReference>
<protein>
    <submittedName>
        <fullName evidence="3">Uncharacterized protein</fullName>
    </submittedName>
</protein>
<evidence type="ECO:0000313" key="4">
    <source>
        <dbReference type="Proteomes" id="UP000005408"/>
    </source>
</evidence>
<dbReference type="EnsemblMetazoa" id="G10289.4">
    <property type="protein sequence ID" value="G10289.4:cds"/>
    <property type="gene ID" value="G10289"/>
</dbReference>
<proteinExistence type="predicted"/>
<dbReference type="EnsemblMetazoa" id="G10289.7">
    <property type="protein sequence ID" value="G10289.7:cds"/>
    <property type="gene ID" value="G10289"/>
</dbReference>
<dbReference type="Proteomes" id="UP000005408">
    <property type="component" value="Unassembled WGS sequence"/>
</dbReference>
<dbReference type="EnsemblMetazoa" id="G10289.10">
    <property type="protein sequence ID" value="G10289.10:cds"/>
    <property type="gene ID" value="G10289"/>
</dbReference>
<dbReference type="RefSeq" id="XP_011426527.2">
    <property type="nucleotide sequence ID" value="XM_011428225.4"/>
</dbReference>
<dbReference type="EnsemblMetazoa" id="G10289.5">
    <property type="protein sequence ID" value="G10289.5:cds"/>
    <property type="gene ID" value="G10289"/>
</dbReference>
<evidence type="ECO:0000256" key="2">
    <source>
        <dbReference type="SAM" id="MobiDB-lite"/>
    </source>
</evidence>
<feature type="region of interest" description="Disordered" evidence="2">
    <location>
        <begin position="203"/>
        <end position="249"/>
    </location>
</feature>
<feature type="coiled-coil region" evidence="1">
    <location>
        <begin position="257"/>
        <end position="291"/>
    </location>
</feature>
<feature type="compositionally biased region" description="Pro residues" evidence="2">
    <location>
        <begin position="298"/>
        <end position="309"/>
    </location>
</feature>
<dbReference type="OrthoDB" id="6119722at2759"/>
<feature type="region of interest" description="Disordered" evidence="2">
    <location>
        <begin position="151"/>
        <end position="171"/>
    </location>
</feature>
<dbReference type="RefSeq" id="XP_011426526.2">
    <property type="nucleotide sequence ID" value="XM_011428224.4"/>
</dbReference>
<dbReference type="AlphaFoldDB" id="A0A8W8HMT7"/>
<evidence type="ECO:0000256" key="1">
    <source>
        <dbReference type="SAM" id="Coils"/>
    </source>
</evidence>
<dbReference type="KEGG" id="crg:105327638"/>
<keyword evidence="4" id="KW-1185">Reference proteome</keyword>
<name>A0A8W8HMT7_MAGGI</name>
<dbReference type="EnsemblMetazoa" id="G10289.3">
    <property type="protein sequence ID" value="G10289.3:cds"/>
    <property type="gene ID" value="G10289"/>
</dbReference>
<dbReference type="GeneID" id="105327638"/>
<dbReference type="RefSeq" id="XP_011426529.2">
    <property type="nucleotide sequence ID" value="XM_011428227.4"/>
</dbReference>
<reference evidence="3" key="1">
    <citation type="submission" date="2022-08" db="UniProtKB">
        <authorList>
            <consortium name="EnsemblMetazoa"/>
        </authorList>
    </citation>
    <scope>IDENTIFICATION</scope>
    <source>
        <strain evidence="3">05x7-T-G4-1.051#20</strain>
    </source>
</reference>
<dbReference type="EnsemblMetazoa" id="G10289.8">
    <property type="protein sequence ID" value="G10289.8:cds"/>
    <property type="gene ID" value="G10289"/>
</dbReference>